<evidence type="ECO:0000259" key="5">
    <source>
        <dbReference type="PROSITE" id="PS50212"/>
    </source>
</evidence>
<dbReference type="SUPFAM" id="SSF48366">
    <property type="entry name" value="Ras GEF"/>
    <property type="match status" value="1"/>
</dbReference>
<dbReference type="PANTHER" id="PTHR23113">
    <property type="entry name" value="GUANINE NUCLEOTIDE EXCHANGE FACTOR"/>
    <property type="match status" value="1"/>
</dbReference>
<name>A0A6B2L162_9EUKA</name>
<dbReference type="GO" id="GO:0005886">
    <property type="term" value="C:plasma membrane"/>
    <property type="evidence" value="ECO:0007669"/>
    <property type="project" value="TreeGrafter"/>
</dbReference>
<dbReference type="InterPro" id="IPR036964">
    <property type="entry name" value="RASGEF_cat_dom_sf"/>
</dbReference>
<feature type="domain" description="N-terminal Ras-GEF" evidence="5">
    <location>
        <begin position="131"/>
        <end position="268"/>
    </location>
</feature>
<dbReference type="InterPro" id="IPR001895">
    <property type="entry name" value="RASGEF_cat_dom"/>
</dbReference>
<accession>A0A6B2L162</accession>
<dbReference type="Gene3D" id="1.20.870.10">
    <property type="entry name" value="Son of sevenless (SoS) protein Chain: S domain 1"/>
    <property type="match status" value="1"/>
</dbReference>
<reference evidence="6" key="1">
    <citation type="journal article" date="2020" name="J. Eukaryot. Microbiol.">
        <title>De novo Sequencing, Assembly and Annotation of the Transcriptome for the Free-Living Testate Amoeba Arcella intermedia.</title>
        <authorList>
            <person name="Ribeiro G.M."/>
            <person name="Porfirio-Sousa A.L."/>
            <person name="Maurer-Alcala X.X."/>
            <person name="Katz L.A."/>
            <person name="Lahr D.J.G."/>
        </authorList>
    </citation>
    <scope>NUCLEOTIDE SEQUENCE</scope>
</reference>
<dbReference type="PANTHER" id="PTHR23113:SF366">
    <property type="entry name" value="RAS GUANINE NUCLEOTIDE EXCHANGE FACTOR R"/>
    <property type="match status" value="1"/>
</dbReference>
<feature type="region of interest" description="Disordered" evidence="3">
    <location>
        <begin position="109"/>
        <end position="137"/>
    </location>
</feature>
<dbReference type="GO" id="GO:0007265">
    <property type="term" value="P:Ras protein signal transduction"/>
    <property type="evidence" value="ECO:0007669"/>
    <property type="project" value="TreeGrafter"/>
</dbReference>
<keyword evidence="1 2" id="KW-0344">Guanine-nucleotide releasing factor</keyword>
<dbReference type="PROSITE" id="PS50212">
    <property type="entry name" value="RASGEF_NTER"/>
    <property type="match status" value="1"/>
</dbReference>
<evidence type="ECO:0000256" key="1">
    <source>
        <dbReference type="ARBA" id="ARBA00022658"/>
    </source>
</evidence>
<dbReference type="EMBL" id="GIBP01001700">
    <property type="protein sequence ID" value="NDV30669.1"/>
    <property type="molecule type" value="Transcribed_RNA"/>
</dbReference>
<sequence length="541" mass="62782">MTLDCEKSLSTELDNEFTSGRWVRFVQQNILIAIYQNITSFFFLICQLLPELKPSEEQSMTCTLHVLTLINSIHKIFRSLLVNVDNINNLEKIVERKGKESAPEDIQKILKGSKNSSMDNTDKETESEQLLEKPDSPGDLDNLILRLTPSLSHTPNHDFTNAFLTTCHRFSSPYDVLERLFDRFNVLTKRQEKMKGKTKDPKRQHEDDVGMAGVRVVNTIVKWLKANTHFVDENIANLLRLFVDKNLRKVQLFESPIRLMDNELMNTHQYDFPSTLSRKPPDAIVAFIGDYDPYEIILQVDELVIAQQLTLIEWEIYVKIREVELLNQSWSKEKRQPIAQNVVQLMQRANRTSFWVATSILLQSRAKDRTKAVTKFMNIAKHLKDLNNYNTLMAIIAGLNTVSVSRLKQTFASVKKNVLEQWEILMEVMNPSNSFKKLRTALEEAGQTALPYIGLYLSDLTFMEDGNPDYITSEDGTKLINYAKHFMIYKAIDSFKKFQTISKYGSQFQKTDHFKFLFHLPVFDETDLYQLSLLREPRENQ</sequence>
<dbReference type="AlphaFoldDB" id="A0A6B2L162"/>
<organism evidence="6">
    <name type="scientific">Arcella intermedia</name>
    <dbReference type="NCBI Taxonomy" id="1963864"/>
    <lineage>
        <taxon>Eukaryota</taxon>
        <taxon>Amoebozoa</taxon>
        <taxon>Tubulinea</taxon>
        <taxon>Elardia</taxon>
        <taxon>Arcellinida</taxon>
        <taxon>Sphaerothecina</taxon>
        <taxon>Arcellidae</taxon>
        <taxon>Arcella</taxon>
    </lineage>
</organism>
<evidence type="ECO:0000259" key="4">
    <source>
        <dbReference type="PROSITE" id="PS50009"/>
    </source>
</evidence>
<proteinExistence type="predicted"/>
<evidence type="ECO:0008006" key="7">
    <source>
        <dbReference type="Google" id="ProtNLM"/>
    </source>
</evidence>
<dbReference type="Gene3D" id="1.10.840.10">
    <property type="entry name" value="Ras guanine-nucleotide exchange factors catalytic domain"/>
    <property type="match status" value="1"/>
</dbReference>
<dbReference type="InterPro" id="IPR023578">
    <property type="entry name" value="Ras_GEF_dom_sf"/>
</dbReference>
<dbReference type="Pfam" id="PF00617">
    <property type="entry name" value="RasGEF"/>
    <property type="match status" value="1"/>
</dbReference>
<evidence type="ECO:0000313" key="6">
    <source>
        <dbReference type="EMBL" id="NDV30669.1"/>
    </source>
</evidence>
<feature type="compositionally biased region" description="Basic and acidic residues" evidence="3">
    <location>
        <begin position="120"/>
        <end position="136"/>
    </location>
</feature>
<feature type="domain" description="Ras-GEF" evidence="4">
    <location>
        <begin position="301"/>
        <end position="538"/>
    </location>
</feature>
<evidence type="ECO:0000256" key="2">
    <source>
        <dbReference type="PROSITE-ProRule" id="PRU00168"/>
    </source>
</evidence>
<dbReference type="Pfam" id="PF00618">
    <property type="entry name" value="RasGEF_N"/>
    <property type="match status" value="1"/>
</dbReference>
<protein>
    <recommendedName>
        <fullName evidence="7">Ras-GEF domain-containing protein</fullName>
    </recommendedName>
</protein>
<dbReference type="InterPro" id="IPR000651">
    <property type="entry name" value="Ras-like_Gua-exchang_fac_N"/>
</dbReference>
<dbReference type="PROSITE" id="PS50009">
    <property type="entry name" value="RASGEF_CAT"/>
    <property type="match status" value="1"/>
</dbReference>
<dbReference type="SMART" id="SM00147">
    <property type="entry name" value="RasGEF"/>
    <property type="match status" value="1"/>
</dbReference>
<dbReference type="GO" id="GO:0005085">
    <property type="term" value="F:guanyl-nucleotide exchange factor activity"/>
    <property type="evidence" value="ECO:0007669"/>
    <property type="project" value="UniProtKB-KW"/>
</dbReference>
<evidence type="ECO:0000256" key="3">
    <source>
        <dbReference type="SAM" id="MobiDB-lite"/>
    </source>
</evidence>
<dbReference type="CDD" id="cd00155">
    <property type="entry name" value="RasGEF"/>
    <property type="match status" value="1"/>
</dbReference>
<dbReference type="InterPro" id="IPR008937">
    <property type="entry name" value="Ras-like_GEF"/>
</dbReference>